<dbReference type="SUPFAM" id="SSF81383">
    <property type="entry name" value="F-box domain"/>
    <property type="match status" value="1"/>
</dbReference>
<gene>
    <name evidence="2" type="ORF">CHIRRI_LOCUS14132</name>
</gene>
<dbReference type="InterPro" id="IPR036047">
    <property type="entry name" value="F-box-like_dom_sf"/>
</dbReference>
<proteinExistence type="predicted"/>
<dbReference type="OrthoDB" id="6407489at2759"/>
<feature type="domain" description="F-box" evidence="1">
    <location>
        <begin position="1"/>
        <end position="45"/>
    </location>
</feature>
<reference evidence="2" key="1">
    <citation type="submission" date="2022-01" db="EMBL/GenBank/DDBJ databases">
        <authorList>
            <person name="King R."/>
        </authorList>
    </citation>
    <scope>NUCLEOTIDE SEQUENCE</scope>
</reference>
<dbReference type="PROSITE" id="PS50181">
    <property type="entry name" value="FBOX"/>
    <property type="match status" value="1"/>
</dbReference>
<sequence>MNHLPEDVIIMIFEYLDNDSMLSVIQASTFFANIFSSSSKLLLKFNLFIYPENINQLLQNEPIANISFKNVTLFSFTVDSSTKLHELFKMFNFSIEILKLQNVTFNSFENFAQTFLPMLSLKSLHLEKCSIGGKIIRSLPPIQTLKSIIFDECRGNLFKYFKNQRSVEKIGICRHKWTSIAFSITDFNKMASNLPSLSHLVMDGTGTSGYFDCGQFPFKIQKLEAFLMTFNWTQTIPRLDFLKSQQGYLKELTIHKLPYDYDGGEMIKFIIEEMKLEKFNFGQIPLILNGRKQDVKELTAWEVNITAAFEIFRQFPSIQSFTLFLTQTHLNQSKINDIVKPRTDIFQNLKNLDILDHSGSYSHPTKFIGLYKNCKNITRLSLRTNNNVNDILTECLSYFTNLNEIYLTTGKDKSKESLKIIKNLAPNLKKLSVAKEVVNDAKNMFGKDVEIIEI</sequence>
<dbReference type="InterPro" id="IPR032675">
    <property type="entry name" value="LRR_dom_sf"/>
</dbReference>
<evidence type="ECO:0000259" key="1">
    <source>
        <dbReference type="PROSITE" id="PS50181"/>
    </source>
</evidence>
<keyword evidence="3" id="KW-1185">Reference proteome</keyword>
<protein>
    <recommendedName>
        <fullName evidence="1">F-box domain-containing protein</fullName>
    </recommendedName>
</protein>
<dbReference type="AlphaFoldDB" id="A0A9N9S6B5"/>
<reference evidence="2" key="2">
    <citation type="submission" date="2022-10" db="EMBL/GenBank/DDBJ databases">
        <authorList>
            <consortium name="ENA_rothamsted_submissions"/>
            <consortium name="culmorum"/>
            <person name="King R."/>
        </authorList>
    </citation>
    <scope>NUCLEOTIDE SEQUENCE</scope>
</reference>
<dbReference type="Proteomes" id="UP001153620">
    <property type="component" value="Chromosome 4"/>
</dbReference>
<evidence type="ECO:0000313" key="3">
    <source>
        <dbReference type="Proteomes" id="UP001153620"/>
    </source>
</evidence>
<dbReference type="CDD" id="cd09917">
    <property type="entry name" value="F-box_SF"/>
    <property type="match status" value="1"/>
</dbReference>
<dbReference type="SUPFAM" id="SSF52047">
    <property type="entry name" value="RNI-like"/>
    <property type="match status" value="1"/>
</dbReference>
<dbReference type="InterPro" id="IPR001810">
    <property type="entry name" value="F-box_dom"/>
</dbReference>
<name>A0A9N9S6B5_9DIPT</name>
<accession>A0A9N9S6B5</accession>
<evidence type="ECO:0000313" key="2">
    <source>
        <dbReference type="EMBL" id="CAG9811323.1"/>
    </source>
</evidence>
<organism evidence="2 3">
    <name type="scientific">Chironomus riparius</name>
    <dbReference type="NCBI Taxonomy" id="315576"/>
    <lineage>
        <taxon>Eukaryota</taxon>
        <taxon>Metazoa</taxon>
        <taxon>Ecdysozoa</taxon>
        <taxon>Arthropoda</taxon>
        <taxon>Hexapoda</taxon>
        <taxon>Insecta</taxon>
        <taxon>Pterygota</taxon>
        <taxon>Neoptera</taxon>
        <taxon>Endopterygota</taxon>
        <taxon>Diptera</taxon>
        <taxon>Nematocera</taxon>
        <taxon>Chironomoidea</taxon>
        <taxon>Chironomidae</taxon>
        <taxon>Chironominae</taxon>
        <taxon>Chironomus</taxon>
    </lineage>
</organism>
<dbReference type="EMBL" id="OU895880">
    <property type="protein sequence ID" value="CAG9811323.1"/>
    <property type="molecule type" value="Genomic_DNA"/>
</dbReference>
<dbReference type="Gene3D" id="3.80.10.10">
    <property type="entry name" value="Ribonuclease Inhibitor"/>
    <property type="match status" value="2"/>
</dbReference>